<dbReference type="RefSeq" id="WP_190957430.1">
    <property type="nucleotide sequence ID" value="NZ_JACJTU010000024.1"/>
</dbReference>
<reference evidence="2 3" key="1">
    <citation type="journal article" date="2020" name="ISME J.">
        <title>Comparative genomics reveals insights into cyanobacterial evolution and habitat adaptation.</title>
        <authorList>
            <person name="Chen M.Y."/>
            <person name="Teng W.K."/>
            <person name="Zhao L."/>
            <person name="Hu C.X."/>
            <person name="Zhou Y.K."/>
            <person name="Han B.P."/>
            <person name="Song L.R."/>
            <person name="Shu W.S."/>
        </authorList>
    </citation>
    <scope>NUCLEOTIDE SEQUENCE [LARGE SCALE GENOMIC DNA]</scope>
    <source>
        <strain evidence="2 3">FACHB-159</strain>
    </source>
</reference>
<evidence type="ECO:0000313" key="2">
    <source>
        <dbReference type="EMBL" id="MBD2736819.1"/>
    </source>
</evidence>
<dbReference type="PANTHER" id="PTHR21015">
    <property type="entry name" value="UDP-N-ACETYLGLUCOSAMINE--N-ACETYLMURAMYL-(PENTAPEPTIDE) PYROPHOSPHORYL-UNDECAPRENOL N-ACETYLGLUCOSAMINE TRANSFERASE 1"/>
    <property type="match status" value="1"/>
</dbReference>
<proteinExistence type="predicted"/>
<dbReference type="InterPro" id="IPR020023">
    <property type="entry name" value="PseG"/>
</dbReference>
<dbReference type="Pfam" id="PF04101">
    <property type="entry name" value="Glyco_tran_28_C"/>
    <property type="match status" value="1"/>
</dbReference>
<keyword evidence="3" id="KW-1185">Reference proteome</keyword>
<dbReference type="EMBL" id="JACJTU010000024">
    <property type="protein sequence ID" value="MBD2736819.1"/>
    <property type="molecule type" value="Genomic_DNA"/>
</dbReference>
<gene>
    <name evidence="2" type="primary">pseG</name>
    <name evidence="2" type="ORF">H6H03_23505</name>
</gene>
<dbReference type="Gene3D" id="3.40.50.11190">
    <property type="match status" value="1"/>
</dbReference>
<name>A0ABR8KBC3_9NOSO</name>
<accession>A0ABR8KBC3</accession>
<evidence type="ECO:0000259" key="1">
    <source>
        <dbReference type="Pfam" id="PF04101"/>
    </source>
</evidence>
<evidence type="ECO:0000313" key="3">
    <source>
        <dbReference type="Proteomes" id="UP000637383"/>
    </source>
</evidence>
<comment type="caution">
    <text evidence="2">The sequence shown here is derived from an EMBL/GenBank/DDBJ whole genome shotgun (WGS) entry which is preliminary data.</text>
</comment>
<feature type="domain" description="Glycosyl transferase family 28 C-terminal" evidence="1">
    <location>
        <begin position="181"/>
        <end position="322"/>
    </location>
</feature>
<dbReference type="InterPro" id="IPR007235">
    <property type="entry name" value="Glyco_trans_28_C"/>
</dbReference>
<dbReference type="EC" id="3.6.1.57" evidence="2"/>
<organism evidence="2 3">
    <name type="scientific">Nostoc paludosum FACHB-159</name>
    <dbReference type="NCBI Taxonomy" id="2692908"/>
    <lineage>
        <taxon>Bacteria</taxon>
        <taxon>Bacillati</taxon>
        <taxon>Cyanobacteriota</taxon>
        <taxon>Cyanophyceae</taxon>
        <taxon>Nostocales</taxon>
        <taxon>Nostocaceae</taxon>
        <taxon>Nostoc</taxon>
    </lineage>
</organism>
<dbReference type="NCBIfam" id="TIGR03590">
    <property type="entry name" value="PseG"/>
    <property type="match status" value="1"/>
</dbReference>
<keyword evidence="2" id="KW-0378">Hydrolase</keyword>
<dbReference type="Proteomes" id="UP000637383">
    <property type="component" value="Unassembled WGS sequence"/>
</dbReference>
<dbReference type="GO" id="GO:0016787">
    <property type="term" value="F:hydrolase activity"/>
    <property type="evidence" value="ECO:0007669"/>
    <property type="project" value="UniProtKB-KW"/>
</dbReference>
<dbReference type="PANTHER" id="PTHR21015:SF22">
    <property type="entry name" value="GLYCOSYLTRANSFERASE"/>
    <property type="match status" value="1"/>
</dbReference>
<sequence length="342" mass="38130">MKLLIRVDASTQIGTGHLMRCLALAQAWHDAGNQVIFVMATEAPDLINRLKSEGMEVIYLPIEIGSAEDAKETAKLARQFDANWVVVDGYQFGARYQEIIKEFELKLLFIDDYGHAKQYHADIVLNQNIHAHEGLYSNRQPYTELLLGTSYSLLRREFWQWQGWQRSLPLIAKKLLVTLGGADPDNVTLKVIEGLQKVEVEGLEAVVVVGGSNPHFEQLRSASQESRFPIQLKRNVTNMPELMAWADVAVTAGGSTCWELAFMGLPSLIVILADNQQSSAKKLSGVTGKNLGWHEDILTSEIAAAASELITSTQTRLEMVKRGQELVDGKGTDRVLMCFYKQ</sequence>
<dbReference type="SUPFAM" id="SSF53756">
    <property type="entry name" value="UDP-Glycosyltransferase/glycogen phosphorylase"/>
    <property type="match status" value="1"/>
</dbReference>
<protein>
    <submittedName>
        <fullName evidence="2">UDP-2,4-diacetamido-2,4, 6-trideoxy-beta-L-altropyranose hydrolase</fullName>
        <ecNumber evidence="2">3.6.1.57</ecNumber>
    </submittedName>
</protein>
<dbReference type="Gene3D" id="3.40.50.2000">
    <property type="entry name" value="Glycogen Phosphorylase B"/>
    <property type="match status" value="1"/>
</dbReference>